<protein>
    <submittedName>
        <fullName evidence="1">Uncharacterized protein</fullName>
    </submittedName>
</protein>
<evidence type="ECO:0000313" key="1">
    <source>
        <dbReference type="EMBL" id="KAG7296201.1"/>
    </source>
</evidence>
<keyword evidence="2" id="KW-1185">Reference proteome</keyword>
<accession>A0ABQ7PTA1</accession>
<dbReference type="Proteomes" id="UP000823941">
    <property type="component" value="Chromosome 29"/>
</dbReference>
<name>A0ABQ7PTA1_PLUXY</name>
<sequence>MFFLLNYVNIILLLSNKPTVIILN</sequence>
<dbReference type="EMBL" id="JAHIBW010000029">
    <property type="protein sequence ID" value="KAG7296201.1"/>
    <property type="molecule type" value="Genomic_DNA"/>
</dbReference>
<reference evidence="1 2" key="1">
    <citation type="submission" date="2021-06" db="EMBL/GenBank/DDBJ databases">
        <title>A haploid diamondback moth (Plutella xylostella L.) genome assembly resolves 31 chromosomes and identifies a diamide resistance mutation.</title>
        <authorList>
            <person name="Ward C.M."/>
            <person name="Perry K.D."/>
            <person name="Baker G."/>
            <person name="Powis K."/>
            <person name="Heckel D.G."/>
            <person name="Baxter S.W."/>
        </authorList>
    </citation>
    <scope>NUCLEOTIDE SEQUENCE [LARGE SCALE GENOMIC DNA]</scope>
    <source>
        <strain evidence="1 2">LV</strain>
        <tissue evidence="1">Single pupa</tissue>
    </source>
</reference>
<organism evidence="1 2">
    <name type="scientific">Plutella xylostella</name>
    <name type="common">Diamondback moth</name>
    <name type="synonym">Plutella maculipennis</name>
    <dbReference type="NCBI Taxonomy" id="51655"/>
    <lineage>
        <taxon>Eukaryota</taxon>
        <taxon>Metazoa</taxon>
        <taxon>Ecdysozoa</taxon>
        <taxon>Arthropoda</taxon>
        <taxon>Hexapoda</taxon>
        <taxon>Insecta</taxon>
        <taxon>Pterygota</taxon>
        <taxon>Neoptera</taxon>
        <taxon>Endopterygota</taxon>
        <taxon>Lepidoptera</taxon>
        <taxon>Glossata</taxon>
        <taxon>Ditrysia</taxon>
        <taxon>Yponomeutoidea</taxon>
        <taxon>Plutellidae</taxon>
        <taxon>Plutella</taxon>
    </lineage>
</organism>
<evidence type="ECO:0000313" key="2">
    <source>
        <dbReference type="Proteomes" id="UP000823941"/>
    </source>
</evidence>
<gene>
    <name evidence="1" type="ORF">JYU34_021303</name>
</gene>
<comment type="caution">
    <text evidence="1">The sequence shown here is derived from an EMBL/GenBank/DDBJ whole genome shotgun (WGS) entry which is preliminary data.</text>
</comment>
<proteinExistence type="predicted"/>